<evidence type="ECO:0000256" key="4">
    <source>
        <dbReference type="ARBA" id="ARBA00022798"/>
    </source>
</evidence>
<evidence type="ECO:0000256" key="7">
    <source>
        <dbReference type="SAM" id="SignalP"/>
    </source>
</evidence>
<dbReference type="Pfam" id="PF03009">
    <property type="entry name" value="GDPD"/>
    <property type="match status" value="1"/>
</dbReference>
<dbReference type="EMBL" id="BLLK01000022">
    <property type="protein sequence ID" value="GFH47260.1"/>
    <property type="molecule type" value="Genomic_DNA"/>
</dbReference>
<evidence type="ECO:0000256" key="5">
    <source>
        <dbReference type="ARBA" id="ARBA00022801"/>
    </source>
</evidence>
<keyword evidence="5" id="KW-0378">Hydrolase</keyword>
<evidence type="ECO:0000256" key="6">
    <source>
        <dbReference type="ARBA" id="ARBA00047512"/>
    </source>
</evidence>
<dbReference type="SUPFAM" id="SSF51695">
    <property type="entry name" value="PLC-like phosphodiesterases"/>
    <property type="match status" value="1"/>
</dbReference>
<evidence type="ECO:0000259" key="8">
    <source>
        <dbReference type="PROSITE" id="PS51704"/>
    </source>
</evidence>
<keyword evidence="10" id="KW-1185">Reference proteome</keyword>
<dbReference type="GO" id="GO:0006629">
    <property type="term" value="P:lipid metabolic process"/>
    <property type="evidence" value="ECO:0007669"/>
    <property type="project" value="InterPro"/>
</dbReference>
<feature type="domain" description="GP-PDE" evidence="8">
    <location>
        <begin position="68"/>
        <end position="380"/>
    </location>
</feature>
<sequence>MVKFAALTLFLVATVQARNLKGKSTKAKTYPVQLGPRPYFMVNSMKDGELKDKLSKCAEKKMDFEVSDWSIGHRGACMQFPEHTLESYEAALHMGAGIIECDVTFTKDRQLICRHAQCDLHTTTDVVTRPEMNAKCTVPYTPGGSPKCCASDFTLEEIKTLCAKMDSSDSGADSAEGYIGGVAPFRTTMYSNECPKVPTHMESIQLVQEYGAKFTPELKTPQVEMPYEGDYTQEDYAQQMVDEYVEAGVDPDDVWPQSFLWSDAVYWYKNTDFKQAVALEGTYTAYDYSEEEFNNHVADIVAAGVPYLAPPQWMLLDLDADKKMIASDYTKYAKANGFDIITWTLERSGPLVTGGGWYYQSVTEATSVDGDQFELLHALQTEVGIVGIFSDWPATTTFYANCMGL</sequence>
<feature type="signal peptide" evidence="7">
    <location>
        <begin position="1"/>
        <end position="17"/>
    </location>
</feature>
<evidence type="ECO:0000256" key="1">
    <source>
        <dbReference type="ARBA" id="ARBA00007277"/>
    </source>
</evidence>
<comment type="caution">
    <text evidence="9">The sequence shown here is derived from an EMBL/GenBank/DDBJ whole genome shotgun (WGS) entry which is preliminary data.</text>
</comment>
<dbReference type="InterPro" id="IPR017946">
    <property type="entry name" value="PLC-like_Pdiesterase_TIM-brl"/>
</dbReference>
<protein>
    <recommendedName>
        <fullName evidence="2">glycerophosphodiester phosphodiesterase</fullName>
        <ecNumber evidence="2">3.1.4.46</ecNumber>
    </recommendedName>
</protein>
<dbReference type="InterPro" id="IPR030395">
    <property type="entry name" value="GP_PDE_dom"/>
</dbReference>
<accession>A0AAD3CLH6</accession>
<feature type="chain" id="PRO_5041936945" description="glycerophosphodiester phosphodiesterase" evidence="7">
    <location>
        <begin position="18"/>
        <end position="405"/>
    </location>
</feature>
<dbReference type="Gene3D" id="3.20.20.190">
    <property type="entry name" value="Phosphatidylinositol (PI) phosphodiesterase"/>
    <property type="match status" value="1"/>
</dbReference>
<dbReference type="AlphaFoldDB" id="A0AAD3CLH6"/>
<evidence type="ECO:0000313" key="10">
    <source>
        <dbReference type="Proteomes" id="UP001054902"/>
    </source>
</evidence>
<evidence type="ECO:0000256" key="2">
    <source>
        <dbReference type="ARBA" id="ARBA00012247"/>
    </source>
</evidence>
<reference evidence="9 10" key="1">
    <citation type="journal article" date="2021" name="Sci. Rep.">
        <title>The genome of the diatom Chaetoceros tenuissimus carries an ancient integrated fragment of an extant virus.</title>
        <authorList>
            <person name="Hongo Y."/>
            <person name="Kimura K."/>
            <person name="Takaki Y."/>
            <person name="Yoshida Y."/>
            <person name="Baba S."/>
            <person name="Kobayashi G."/>
            <person name="Nagasaki K."/>
            <person name="Hano T."/>
            <person name="Tomaru Y."/>
        </authorList>
    </citation>
    <scope>NUCLEOTIDE SEQUENCE [LARGE SCALE GENOMIC DNA]</scope>
    <source>
        <strain evidence="9 10">NIES-3715</strain>
    </source>
</reference>
<gene>
    <name evidence="9" type="ORF">CTEN210_03735</name>
</gene>
<keyword evidence="4" id="KW-0319">Glycerol metabolism</keyword>
<comment type="similarity">
    <text evidence="1">Belongs to the glycerophosphoryl diester phosphodiesterase family.</text>
</comment>
<evidence type="ECO:0000256" key="3">
    <source>
        <dbReference type="ARBA" id="ARBA00022729"/>
    </source>
</evidence>
<comment type="catalytic activity">
    <reaction evidence="6">
        <text>a sn-glycero-3-phosphodiester + H2O = an alcohol + sn-glycerol 3-phosphate + H(+)</text>
        <dbReference type="Rhea" id="RHEA:12969"/>
        <dbReference type="ChEBI" id="CHEBI:15377"/>
        <dbReference type="ChEBI" id="CHEBI:15378"/>
        <dbReference type="ChEBI" id="CHEBI:30879"/>
        <dbReference type="ChEBI" id="CHEBI:57597"/>
        <dbReference type="ChEBI" id="CHEBI:83408"/>
        <dbReference type="EC" id="3.1.4.46"/>
    </reaction>
</comment>
<dbReference type="PROSITE" id="PS51704">
    <property type="entry name" value="GP_PDE"/>
    <property type="match status" value="1"/>
</dbReference>
<keyword evidence="3 7" id="KW-0732">Signal</keyword>
<dbReference type="GO" id="GO:0006071">
    <property type="term" value="P:glycerol metabolic process"/>
    <property type="evidence" value="ECO:0007669"/>
    <property type="project" value="UniProtKB-KW"/>
</dbReference>
<dbReference type="Proteomes" id="UP001054902">
    <property type="component" value="Unassembled WGS sequence"/>
</dbReference>
<organism evidence="9 10">
    <name type="scientific">Chaetoceros tenuissimus</name>
    <dbReference type="NCBI Taxonomy" id="426638"/>
    <lineage>
        <taxon>Eukaryota</taxon>
        <taxon>Sar</taxon>
        <taxon>Stramenopiles</taxon>
        <taxon>Ochrophyta</taxon>
        <taxon>Bacillariophyta</taxon>
        <taxon>Coscinodiscophyceae</taxon>
        <taxon>Chaetocerotophycidae</taxon>
        <taxon>Chaetocerotales</taxon>
        <taxon>Chaetocerotaceae</taxon>
        <taxon>Chaetoceros</taxon>
    </lineage>
</organism>
<proteinExistence type="inferred from homology"/>
<dbReference type="GO" id="GO:0008889">
    <property type="term" value="F:glycerophosphodiester phosphodiesterase activity"/>
    <property type="evidence" value="ECO:0007669"/>
    <property type="project" value="UniProtKB-EC"/>
</dbReference>
<dbReference type="PANTHER" id="PTHR43620">
    <property type="entry name" value="GLYCEROPHOSPHORYL DIESTER PHOSPHODIESTERASE"/>
    <property type="match status" value="1"/>
</dbReference>
<dbReference type="PANTHER" id="PTHR43620:SF7">
    <property type="entry name" value="GLYCEROPHOSPHODIESTER PHOSPHODIESTERASE GDPD5-RELATED"/>
    <property type="match status" value="1"/>
</dbReference>
<evidence type="ECO:0000313" key="9">
    <source>
        <dbReference type="EMBL" id="GFH47260.1"/>
    </source>
</evidence>
<name>A0AAD3CLH6_9STRA</name>
<dbReference type="EC" id="3.1.4.46" evidence="2"/>